<reference evidence="1 2" key="2">
    <citation type="journal article" date="2015" name="Eukaryot. Cell">
        <title>Asexual propagation of a virulent clone complex in a human and feline outbreak of sporotrichosis.</title>
        <authorList>
            <person name="Teixeira Mde M."/>
            <person name="Rodrigues A.M."/>
            <person name="Tsui C.K."/>
            <person name="de Almeida L.G."/>
            <person name="Van Diepeningen A.D."/>
            <person name="van den Ende B.G."/>
            <person name="Fernandes G.F."/>
            <person name="Kano R."/>
            <person name="Hamelin R.C."/>
            <person name="Lopes-Bezerra L.M."/>
            <person name="Vasconcelos A.T."/>
            <person name="de Hoog S."/>
            <person name="de Camargo Z.P."/>
            <person name="Felipe M.S."/>
        </authorList>
    </citation>
    <scope>NUCLEOTIDE SEQUENCE [LARGE SCALE GENOMIC DNA]</scope>
    <source>
        <strain evidence="1 2">1099-18</strain>
    </source>
</reference>
<evidence type="ECO:0008006" key="3">
    <source>
        <dbReference type="Google" id="ProtNLM"/>
    </source>
</evidence>
<dbReference type="EMBL" id="AXCR01000012">
    <property type="protein sequence ID" value="KJR81171.1"/>
    <property type="molecule type" value="Genomic_DNA"/>
</dbReference>
<proteinExistence type="predicted"/>
<evidence type="ECO:0000313" key="1">
    <source>
        <dbReference type="EMBL" id="KJR81171.1"/>
    </source>
</evidence>
<name>A0A0F2LZ52_SPOSC</name>
<comment type="caution">
    <text evidence="1">The sequence shown here is derived from an EMBL/GenBank/DDBJ whole genome shotgun (WGS) entry which is preliminary data.</text>
</comment>
<gene>
    <name evidence="1" type="ORF">SPSK_05165</name>
</gene>
<dbReference type="InterPro" id="IPR011047">
    <property type="entry name" value="Quinoprotein_ADH-like_sf"/>
</dbReference>
<dbReference type="PANTHER" id="PTHR35340:SF9">
    <property type="entry name" value="ASST-DOMAIN-CONTAINING PROTEIN"/>
    <property type="match status" value="1"/>
</dbReference>
<protein>
    <recommendedName>
        <fullName evidence="3">Arylsulfotransferase</fullName>
    </recommendedName>
</protein>
<dbReference type="SUPFAM" id="SSF50998">
    <property type="entry name" value="Quinoprotein alcohol dehydrogenase-like"/>
    <property type="match status" value="1"/>
</dbReference>
<sequence length="548" mass="60379">MHSCVVWTGTKYSMKTTSLSTFAVLASLAAANFEFRSRPEFAIPHLNITTTGKPGSLERGLLFVGQYPGFTTGPDNVAFGPIQPAAYIFQDDGELVWSGVGYHAGWVANFAPVIWKGEPYLRAFQGALDPVHGRMFGFHSLLDKHYRPAKVLQSGGHRWASAHEFNIIDEKTALIEIPLPVVASLKPWGGDESQVWVLSSGFQEIDIETGEVVFEWHSFDHVDPKRSAFPLDTKTNIFGSGRSESDAWNYFHVNSVDKDGDGNYLVSARNMASVYKLNGTNGHVLWQLGGLHGGADFEFENPENDVFGYQHHARFCGRSTDGSIEYISLFDNGAHSADVKTHPTSRARVYKLDYNTGRATAIRSYEAPDGLSASTQGSTQILPNGHVFVNWGQAGAITEYAEDGEVLFHAYLDSDPAGHLVQSYRGFRANWTGIPAEEPALAVYVSDSANKEGIDAYVSWNGDTETKVWRFYVALDGRFLGEVKRSGFETHAFFKNVASVPFLDGVKIYAEAIDGDGNVLRQAKPVFVQRNVRANVAHEYQAVDQVGL</sequence>
<dbReference type="OrthoDB" id="5427350at2759"/>
<dbReference type="KEGG" id="ssck:SPSK_05165"/>
<accession>A0A0F2LZ52</accession>
<evidence type="ECO:0000313" key="2">
    <source>
        <dbReference type="Proteomes" id="UP000033710"/>
    </source>
</evidence>
<dbReference type="GeneID" id="27667192"/>
<dbReference type="InterPro" id="IPR039535">
    <property type="entry name" value="ASST-like"/>
</dbReference>
<organism evidence="1 2">
    <name type="scientific">Sporothrix schenckii 1099-18</name>
    <dbReference type="NCBI Taxonomy" id="1397361"/>
    <lineage>
        <taxon>Eukaryota</taxon>
        <taxon>Fungi</taxon>
        <taxon>Dikarya</taxon>
        <taxon>Ascomycota</taxon>
        <taxon>Pezizomycotina</taxon>
        <taxon>Sordariomycetes</taxon>
        <taxon>Sordariomycetidae</taxon>
        <taxon>Ophiostomatales</taxon>
        <taxon>Ophiostomataceae</taxon>
        <taxon>Sporothrix</taxon>
    </lineage>
</organism>
<dbReference type="VEuPathDB" id="FungiDB:SPSK_05165"/>
<dbReference type="AlphaFoldDB" id="A0A0F2LZ52"/>
<dbReference type="RefSeq" id="XP_016583847.1">
    <property type="nucleotide sequence ID" value="XM_016731915.1"/>
</dbReference>
<reference evidence="1 2" key="1">
    <citation type="journal article" date="2014" name="BMC Genomics">
        <title>Comparative genomics of the major fungal agents of human and animal Sporotrichosis: Sporothrix schenckii and Sporothrix brasiliensis.</title>
        <authorList>
            <person name="Teixeira M.M."/>
            <person name="de Almeida L.G."/>
            <person name="Kubitschek-Barreira P."/>
            <person name="Alves F.L."/>
            <person name="Kioshima E.S."/>
            <person name="Abadio A.K."/>
            <person name="Fernandes L."/>
            <person name="Derengowski L.S."/>
            <person name="Ferreira K.S."/>
            <person name="Souza R.C."/>
            <person name="Ruiz J.C."/>
            <person name="de Andrade N.C."/>
            <person name="Paes H.C."/>
            <person name="Nicola A.M."/>
            <person name="Albuquerque P."/>
            <person name="Gerber A.L."/>
            <person name="Martins V.P."/>
            <person name="Peconick L.D."/>
            <person name="Neto A.V."/>
            <person name="Chaucanez C.B."/>
            <person name="Silva P.A."/>
            <person name="Cunha O.L."/>
            <person name="de Oliveira F.F."/>
            <person name="dos Santos T.C."/>
            <person name="Barros A.L."/>
            <person name="Soares M.A."/>
            <person name="de Oliveira L.M."/>
            <person name="Marini M.M."/>
            <person name="Villalobos-Duno H."/>
            <person name="Cunha M.M."/>
            <person name="de Hoog S."/>
            <person name="da Silveira J.F."/>
            <person name="Henrissat B."/>
            <person name="Nino-Vega G.A."/>
            <person name="Cisalpino P.S."/>
            <person name="Mora-Montes H.M."/>
            <person name="Almeida S.R."/>
            <person name="Stajich J.E."/>
            <person name="Lopes-Bezerra L.M."/>
            <person name="Vasconcelos A.T."/>
            <person name="Felipe M.S."/>
        </authorList>
    </citation>
    <scope>NUCLEOTIDE SEQUENCE [LARGE SCALE GENOMIC DNA]</scope>
    <source>
        <strain evidence="1 2">1099-18</strain>
    </source>
</reference>
<dbReference type="InterPro" id="IPR053143">
    <property type="entry name" value="Arylsulfate_ST"/>
</dbReference>
<dbReference type="Pfam" id="PF14269">
    <property type="entry name" value="Arylsulfotran_2"/>
    <property type="match status" value="1"/>
</dbReference>
<dbReference type="Proteomes" id="UP000033710">
    <property type="component" value="Unassembled WGS sequence"/>
</dbReference>
<dbReference type="PANTHER" id="PTHR35340">
    <property type="entry name" value="PQQ ENZYME REPEAT PROTEIN-RELATED"/>
    <property type="match status" value="1"/>
</dbReference>